<reference evidence="21" key="1">
    <citation type="submission" date="2019-04" db="EMBL/GenBank/DDBJ databases">
        <title>An insight into the mialome of Ixodes scapularis.</title>
        <authorList>
            <person name="Ribeiro J.M."/>
            <person name="Mather T.N."/>
            <person name="Karim S."/>
        </authorList>
    </citation>
    <scope>NUCLEOTIDE SEQUENCE</scope>
</reference>
<evidence type="ECO:0000256" key="5">
    <source>
        <dbReference type="ARBA" id="ARBA00022729"/>
    </source>
</evidence>
<dbReference type="Pfam" id="PF22572">
    <property type="entry name" value="GPR158_179_EC"/>
    <property type="match status" value="1"/>
</dbReference>
<dbReference type="VEuPathDB" id="VectorBase:ISCW014897"/>
<evidence type="ECO:0000256" key="9">
    <source>
        <dbReference type="ARBA" id="ARBA00023136"/>
    </source>
</evidence>
<dbReference type="PROSITE" id="PS50259">
    <property type="entry name" value="G_PROTEIN_RECEP_F3_4"/>
    <property type="match status" value="1"/>
</dbReference>
<dbReference type="VEuPathDB" id="VectorBase:ISCW012251"/>
<evidence type="ECO:0000256" key="15">
    <source>
        <dbReference type="ARBA" id="ARBA00023273"/>
    </source>
</evidence>
<dbReference type="VEuPathDB" id="VectorBase:ISCI012251"/>
<keyword evidence="15" id="KW-0966">Cell projection</keyword>
<evidence type="ECO:0000259" key="20">
    <source>
        <dbReference type="PROSITE" id="PS50259"/>
    </source>
</evidence>
<dbReference type="VEuPathDB" id="VectorBase:ISCW010888"/>
<dbReference type="Gene3D" id="3.30.450.20">
    <property type="entry name" value="PAS domain"/>
    <property type="match status" value="1"/>
</dbReference>
<evidence type="ECO:0000256" key="17">
    <source>
        <dbReference type="SAM" id="MobiDB-lite"/>
    </source>
</evidence>
<feature type="transmembrane region" description="Helical" evidence="18">
    <location>
        <begin position="607"/>
        <end position="629"/>
    </location>
</feature>
<dbReference type="GO" id="GO:0045211">
    <property type="term" value="C:postsynaptic membrane"/>
    <property type="evidence" value="ECO:0007669"/>
    <property type="project" value="UniProtKB-SubCell"/>
</dbReference>
<proteinExistence type="inferred from homology"/>
<evidence type="ECO:0000256" key="6">
    <source>
        <dbReference type="ARBA" id="ARBA00022989"/>
    </source>
</evidence>
<accession>A0A4D5RZU5</accession>
<feature type="region of interest" description="Disordered" evidence="17">
    <location>
        <begin position="734"/>
        <end position="799"/>
    </location>
</feature>
<dbReference type="Pfam" id="PF00003">
    <property type="entry name" value="7tm_3"/>
    <property type="match status" value="1"/>
</dbReference>
<keyword evidence="7" id="KW-0770">Synapse</keyword>
<keyword evidence="9 18" id="KW-0472">Membrane</keyword>
<keyword evidence="12" id="KW-0325">Glycoprotein</keyword>
<dbReference type="VEuPathDB" id="VectorBase:ISCP_016083"/>
<keyword evidence="10" id="KW-1015">Disulfide bond</keyword>
<evidence type="ECO:0000256" key="12">
    <source>
        <dbReference type="ARBA" id="ARBA00023180"/>
    </source>
</evidence>
<organism evidence="21">
    <name type="scientific">Ixodes scapularis</name>
    <name type="common">Black-legged tick</name>
    <name type="synonym">Deer tick</name>
    <dbReference type="NCBI Taxonomy" id="6945"/>
    <lineage>
        <taxon>Eukaryota</taxon>
        <taxon>Metazoa</taxon>
        <taxon>Ecdysozoa</taxon>
        <taxon>Arthropoda</taxon>
        <taxon>Chelicerata</taxon>
        <taxon>Arachnida</taxon>
        <taxon>Acari</taxon>
        <taxon>Parasitiformes</taxon>
        <taxon>Ixodida</taxon>
        <taxon>Ixodoidea</taxon>
        <taxon>Ixodidae</taxon>
        <taxon>Ixodinae</taxon>
        <taxon>Ixodes</taxon>
    </lineage>
</organism>
<feature type="transmembrane region" description="Helical" evidence="18">
    <location>
        <begin position="451"/>
        <end position="469"/>
    </location>
</feature>
<dbReference type="PANTHER" id="PTHR32546">
    <property type="entry name" value="G-PROTEIN COUPLED RECEPTOR 158-RELATED"/>
    <property type="match status" value="1"/>
</dbReference>
<feature type="domain" description="G-protein coupled receptors family 3 profile" evidence="20">
    <location>
        <begin position="381"/>
        <end position="651"/>
    </location>
</feature>
<feature type="compositionally biased region" description="Polar residues" evidence="17">
    <location>
        <begin position="751"/>
        <end position="763"/>
    </location>
</feature>
<keyword evidence="5 19" id="KW-0732">Signal</keyword>
<evidence type="ECO:0000256" key="13">
    <source>
        <dbReference type="ARBA" id="ARBA00023224"/>
    </source>
</evidence>
<keyword evidence="4 18" id="KW-0812">Transmembrane</keyword>
<feature type="transmembrane region" description="Helical" evidence="18">
    <location>
        <begin position="416"/>
        <end position="439"/>
    </location>
</feature>
<dbReference type="OrthoDB" id="5823771at2759"/>
<evidence type="ECO:0000256" key="7">
    <source>
        <dbReference type="ARBA" id="ARBA00023018"/>
    </source>
</evidence>
<dbReference type="GO" id="GO:0004930">
    <property type="term" value="F:G protein-coupled receptor activity"/>
    <property type="evidence" value="ECO:0007669"/>
    <property type="project" value="UniProtKB-KW"/>
</dbReference>
<dbReference type="InterPro" id="IPR043458">
    <property type="entry name" value="GPR158/179"/>
</dbReference>
<feature type="transmembrane region" description="Helical" evidence="18">
    <location>
        <begin position="576"/>
        <end position="595"/>
    </location>
</feature>
<feature type="compositionally biased region" description="Basic residues" evidence="17">
    <location>
        <begin position="734"/>
        <end position="745"/>
    </location>
</feature>
<feature type="signal peptide" evidence="19">
    <location>
        <begin position="1"/>
        <end position="24"/>
    </location>
</feature>
<sequence length="799" mass="89348">MGPPRRLLCACVLLLAAPTEPATAGLGAAPRARGGPTSSAPGGAVLWSEPVLRLVRQRRNASAALQLVEESQSWTPSTCTRASLAPLGVRPGNRTTAVFERQVQAAVRTANLLTSLSERIQNDTELVYGEDLYYTLTRMNVLSEDGLVGSGVLVLQRHRDTPSALSVFAYRQRGGGIAFHRNYSYDGDSLDQCLWFSRLAAANYTEWLLRRYGTSVLDVASGLELAARDGLWTAPYYDCAVTDAWVATFSVPFLGFRQNNSLLFRGVATVNIALNSLDINQCAEDDLFFAASHRCNLQSAECEASQGLGFRRGSYRCRCKEGFYAPGVVQAPGDSGGAGEMVGEALEASGEAFHCLPCPARCGNACQEEGQACFVQYNMAWRSLALGLQSFCTTVTLVLMVIVFRLRKSKMFASAMWILLEVILVGALIIYQTIIIRYFEPTTTTCLIEPWFREIGFIVLYGALLLKIYRILAEFQTRKAHRVCVRDKDLLKYLLGFVMVVAGYMSAWTAVVMDNWEKGHSILEVAVTPSSLRYLLCRALWWDYVTEFGEALFMLLGIYLAYCIRNAKVECYTEKWTLCCSVYIETLFSLSMYIIRHALAAVLEPDHVFLLYFVRCHCTVTLILFLIFAPKLWYHHRPPNQTTEHRSRHFSSYEIPDPHPENLKLHEAVLSNGEVDIADINLADMDPEDIRAELRRVYTQLQVLRNKTMRKDNPHISKRRGGRKVTHRRFSLQPFHHKHKPHHHPHEQETTEVSKTPEDSTASGEGGPVPDGPSVTSVSGIGRTYDDVPSTPVTPSRRS</sequence>
<evidence type="ECO:0000256" key="8">
    <source>
        <dbReference type="ARBA" id="ARBA00023040"/>
    </source>
</evidence>
<feature type="chain" id="PRO_5020038272" evidence="19">
    <location>
        <begin position="25"/>
        <end position="799"/>
    </location>
</feature>
<evidence type="ECO:0000256" key="4">
    <source>
        <dbReference type="ARBA" id="ARBA00022692"/>
    </source>
</evidence>
<evidence type="ECO:0000256" key="14">
    <source>
        <dbReference type="ARBA" id="ARBA00023257"/>
    </source>
</evidence>
<evidence type="ECO:0000256" key="3">
    <source>
        <dbReference type="ARBA" id="ARBA00022475"/>
    </source>
</evidence>
<comment type="similarity">
    <text evidence="2">Belongs to the G-protein coupled receptor 3 family.</text>
</comment>
<dbReference type="VEuPathDB" id="VectorBase:ISCI014897"/>
<evidence type="ECO:0000313" key="21">
    <source>
        <dbReference type="EMBL" id="MOY42758.1"/>
    </source>
</evidence>
<evidence type="ECO:0000256" key="1">
    <source>
        <dbReference type="ARBA" id="ARBA00004487"/>
    </source>
</evidence>
<dbReference type="InterPro" id="IPR054714">
    <property type="entry name" value="GPR158_179_extracellular"/>
</dbReference>
<feature type="transmembrane region" description="Helical" evidence="18">
    <location>
        <begin position="384"/>
        <end position="404"/>
    </location>
</feature>
<dbReference type="GO" id="GO:0043005">
    <property type="term" value="C:neuron projection"/>
    <property type="evidence" value="ECO:0007669"/>
    <property type="project" value="UniProtKB-SubCell"/>
</dbReference>
<keyword evidence="6 18" id="KW-1133">Transmembrane helix</keyword>
<dbReference type="EMBL" id="GHJT01008787">
    <property type="protein sequence ID" value="MOY42758.1"/>
    <property type="molecule type" value="Transcribed_RNA"/>
</dbReference>
<name>A0A4D5RZU5_IXOSC</name>
<evidence type="ECO:0000256" key="19">
    <source>
        <dbReference type="SAM" id="SignalP"/>
    </source>
</evidence>
<dbReference type="CDD" id="cd15293">
    <property type="entry name" value="7tmC_GPR158-like"/>
    <property type="match status" value="1"/>
</dbReference>
<comment type="subcellular location">
    <subcellularLocation>
        <location evidence="1">Cell projection</location>
        <location evidence="1">Neuron projection</location>
    </subcellularLocation>
    <subcellularLocation>
        <location evidence="16">Postsynaptic cell membrane</location>
        <topology evidence="16">Multi-pass membrane protein</topology>
    </subcellularLocation>
</comment>
<keyword evidence="11 21" id="KW-0675">Receptor</keyword>
<feature type="transmembrane region" description="Helical" evidence="18">
    <location>
        <begin position="490"/>
        <end position="511"/>
    </location>
</feature>
<evidence type="ECO:0000256" key="18">
    <source>
        <dbReference type="SAM" id="Phobius"/>
    </source>
</evidence>
<evidence type="ECO:0000256" key="2">
    <source>
        <dbReference type="ARBA" id="ARBA00007242"/>
    </source>
</evidence>
<protein>
    <submittedName>
        <fullName evidence="21">Putative g-protein coupled receptor 158 isoform x1</fullName>
    </submittedName>
</protein>
<keyword evidence="8" id="KW-0297">G-protein coupled receptor</keyword>
<evidence type="ECO:0000256" key="11">
    <source>
        <dbReference type="ARBA" id="ARBA00023170"/>
    </source>
</evidence>
<evidence type="ECO:0000256" key="16">
    <source>
        <dbReference type="ARBA" id="ARBA00034104"/>
    </source>
</evidence>
<feature type="transmembrane region" description="Helical" evidence="18">
    <location>
        <begin position="541"/>
        <end position="564"/>
    </location>
</feature>
<dbReference type="AlphaFoldDB" id="A0A4D5RZU5"/>
<keyword evidence="13" id="KW-0807">Transducer</keyword>
<keyword evidence="3" id="KW-1003">Cell membrane</keyword>
<keyword evidence="14" id="KW-0628">Postsynaptic cell membrane</keyword>
<evidence type="ECO:0000256" key="10">
    <source>
        <dbReference type="ARBA" id="ARBA00023157"/>
    </source>
</evidence>
<dbReference type="PANTHER" id="PTHR32546:SF26">
    <property type="entry name" value="SMOG, ISOFORM D"/>
    <property type="match status" value="1"/>
</dbReference>
<dbReference type="VEuPathDB" id="VectorBase:ISCI010888"/>
<dbReference type="InterPro" id="IPR017978">
    <property type="entry name" value="GPCR_3_C"/>
</dbReference>